<evidence type="ECO:0000256" key="1">
    <source>
        <dbReference type="SAM" id="MobiDB-lite"/>
    </source>
</evidence>
<feature type="region of interest" description="Disordered" evidence="1">
    <location>
        <begin position="1"/>
        <end position="26"/>
    </location>
</feature>
<gene>
    <name evidence="2" type="ORF">BSL78_07591</name>
</gene>
<comment type="caution">
    <text evidence="2">The sequence shown here is derived from an EMBL/GenBank/DDBJ whole genome shotgun (WGS) entry which is preliminary data.</text>
</comment>
<proteinExistence type="predicted"/>
<evidence type="ECO:0000313" key="2">
    <source>
        <dbReference type="EMBL" id="PIK55510.1"/>
    </source>
</evidence>
<organism evidence="2 3">
    <name type="scientific">Stichopus japonicus</name>
    <name type="common">Sea cucumber</name>
    <dbReference type="NCBI Taxonomy" id="307972"/>
    <lineage>
        <taxon>Eukaryota</taxon>
        <taxon>Metazoa</taxon>
        <taxon>Echinodermata</taxon>
        <taxon>Eleutherozoa</taxon>
        <taxon>Echinozoa</taxon>
        <taxon>Holothuroidea</taxon>
        <taxon>Aspidochirotacea</taxon>
        <taxon>Aspidochirotida</taxon>
        <taxon>Stichopodidae</taxon>
        <taxon>Apostichopus</taxon>
    </lineage>
</organism>
<keyword evidence="3" id="KW-1185">Reference proteome</keyword>
<name>A0A2G8L5V3_STIJA</name>
<dbReference type="Proteomes" id="UP000230750">
    <property type="component" value="Unassembled WGS sequence"/>
</dbReference>
<reference evidence="2 3" key="1">
    <citation type="journal article" date="2017" name="PLoS Biol.">
        <title>The sea cucumber genome provides insights into morphological evolution and visceral regeneration.</title>
        <authorList>
            <person name="Zhang X."/>
            <person name="Sun L."/>
            <person name="Yuan J."/>
            <person name="Sun Y."/>
            <person name="Gao Y."/>
            <person name="Zhang L."/>
            <person name="Li S."/>
            <person name="Dai H."/>
            <person name="Hamel J.F."/>
            <person name="Liu C."/>
            <person name="Yu Y."/>
            <person name="Liu S."/>
            <person name="Lin W."/>
            <person name="Guo K."/>
            <person name="Jin S."/>
            <person name="Xu P."/>
            <person name="Storey K.B."/>
            <person name="Huan P."/>
            <person name="Zhang T."/>
            <person name="Zhou Y."/>
            <person name="Zhang J."/>
            <person name="Lin C."/>
            <person name="Li X."/>
            <person name="Xing L."/>
            <person name="Huo D."/>
            <person name="Sun M."/>
            <person name="Wang L."/>
            <person name="Mercier A."/>
            <person name="Li F."/>
            <person name="Yang H."/>
            <person name="Xiang J."/>
        </authorList>
    </citation>
    <scope>NUCLEOTIDE SEQUENCE [LARGE SCALE GENOMIC DNA]</scope>
    <source>
        <strain evidence="2">Shaxun</strain>
        <tissue evidence="2">Muscle</tissue>
    </source>
</reference>
<accession>A0A2G8L5V3</accession>
<sequence length="158" mass="17877">MVKSITEKSRESQSPHQPSNLGQFRRLGETRTSYMTAVRRGYTLGTLSYTSSDRDSTVCEETDQGSSNDVLSVTSISNEAQSCTDSAWKSSFGDVKETTIKITENLNFINMTWIDRQVTLEWNQKMKSFQIQEDALLYQPINAERGPNGSSFLVRTRN</sequence>
<protein>
    <submittedName>
        <fullName evidence="2">Uncharacterized protein</fullName>
    </submittedName>
</protein>
<dbReference type="AlphaFoldDB" id="A0A2G8L5V3"/>
<feature type="compositionally biased region" description="Basic and acidic residues" evidence="1">
    <location>
        <begin position="1"/>
        <end position="13"/>
    </location>
</feature>
<evidence type="ECO:0000313" key="3">
    <source>
        <dbReference type="Proteomes" id="UP000230750"/>
    </source>
</evidence>
<dbReference type="EMBL" id="MRZV01000213">
    <property type="protein sequence ID" value="PIK55510.1"/>
    <property type="molecule type" value="Genomic_DNA"/>
</dbReference>